<proteinExistence type="predicted"/>
<dbReference type="AlphaFoldDB" id="A0A2N9FDM8"/>
<organism evidence="2">
    <name type="scientific">Fagus sylvatica</name>
    <name type="common">Beechnut</name>
    <dbReference type="NCBI Taxonomy" id="28930"/>
    <lineage>
        <taxon>Eukaryota</taxon>
        <taxon>Viridiplantae</taxon>
        <taxon>Streptophyta</taxon>
        <taxon>Embryophyta</taxon>
        <taxon>Tracheophyta</taxon>
        <taxon>Spermatophyta</taxon>
        <taxon>Magnoliopsida</taxon>
        <taxon>eudicotyledons</taxon>
        <taxon>Gunneridae</taxon>
        <taxon>Pentapetalae</taxon>
        <taxon>rosids</taxon>
        <taxon>fabids</taxon>
        <taxon>Fagales</taxon>
        <taxon>Fagaceae</taxon>
        <taxon>Fagus</taxon>
    </lineage>
</organism>
<evidence type="ECO:0000256" key="1">
    <source>
        <dbReference type="SAM" id="MobiDB-lite"/>
    </source>
</evidence>
<reference evidence="2" key="1">
    <citation type="submission" date="2018-02" db="EMBL/GenBank/DDBJ databases">
        <authorList>
            <person name="Cohen D.B."/>
            <person name="Kent A.D."/>
        </authorList>
    </citation>
    <scope>NUCLEOTIDE SEQUENCE</scope>
</reference>
<feature type="region of interest" description="Disordered" evidence="1">
    <location>
        <begin position="82"/>
        <end position="113"/>
    </location>
</feature>
<sequence>MRRPPPPDPDRPSPTAEKTQKYPLLAELRVRERERERENIPCWLLRRPPPPDPVPHRPHACCCRLPPSPHSVTPRLLLELDRQDSGSGKFRRSRQDVGKQAGGDTFVRTGFKL</sequence>
<protein>
    <submittedName>
        <fullName evidence="2">Uncharacterized protein</fullName>
    </submittedName>
</protein>
<gene>
    <name evidence="2" type="ORF">FSB_LOCUS13002</name>
</gene>
<feature type="region of interest" description="Disordered" evidence="1">
    <location>
        <begin position="1"/>
        <end position="23"/>
    </location>
</feature>
<dbReference type="EMBL" id="OIVN01000759">
    <property type="protein sequence ID" value="SPC85120.1"/>
    <property type="molecule type" value="Genomic_DNA"/>
</dbReference>
<evidence type="ECO:0000313" key="2">
    <source>
        <dbReference type="EMBL" id="SPC85120.1"/>
    </source>
</evidence>
<name>A0A2N9FDM8_FAGSY</name>
<accession>A0A2N9FDM8</accession>